<evidence type="ECO:0000313" key="2">
    <source>
        <dbReference type="Proteomes" id="UP001152795"/>
    </source>
</evidence>
<proteinExistence type="predicted"/>
<sequence>QQKPSVIVRVNSVERVTALENFVSNYVPIVRTMIAVSRWEDPEAKSQASSLIKAVTKSTLIVTLFCVVNVTNNIDILSKRLQQKNTSSKEAMTEIQDIITILE</sequence>
<dbReference type="Proteomes" id="UP001152795">
    <property type="component" value="Unassembled WGS sequence"/>
</dbReference>
<keyword evidence="2" id="KW-1185">Reference proteome</keyword>
<reference evidence="1" key="1">
    <citation type="submission" date="2020-04" db="EMBL/GenBank/DDBJ databases">
        <authorList>
            <person name="Alioto T."/>
            <person name="Alioto T."/>
            <person name="Gomez Garrido J."/>
        </authorList>
    </citation>
    <scope>NUCLEOTIDE SEQUENCE</scope>
    <source>
        <strain evidence="1">A484AB</strain>
    </source>
</reference>
<dbReference type="EMBL" id="CACRXK020016724">
    <property type="protein sequence ID" value="CAB4030226.1"/>
    <property type="molecule type" value="Genomic_DNA"/>
</dbReference>
<dbReference type="AlphaFoldDB" id="A0A6S7JDE7"/>
<accession>A0A6S7JDE7</accession>
<name>A0A6S7JDE7_PARCT</name>
<comment type="caution">
    <text evidence="1">The sequence shown here is derived from an EMBL/GenBank/DDBJ whole genome shotgun (WGS) entry which is preliminary data.</text>
</comment>
<organism evidence="1 2">
    <name type="scientific">Paramuricea clavata</name>
    <name type="common">Red gorgonian</name>
    <name type="synonym">Violescent sea-whip</name>
    <dbReference type="NCBI Taxonomy" id="317549"/>
    <lineage>
        <taxon>Eukaryota</taxon>
        <taxon>Metazoa</taxon>
        <taxon>Cnidaria</taxon>
        <taxon>Anthozoa</taxon>
        <taxon>Octocorallia</taxon>
        <taxon>Malacalcyonacea</taxon>
        <taxon>Plexauridae</taxon>
        <taxon>Paramuricea</taxon>
    </lineage>
</organism>
<evidence type="ECO:0000313" key="1">
    <source>
        <dbReference type="EMBL" id="CAB4030226.1"/>
    </source>
</evidence>
<protein>
    <submittedName>
        <fullName evidence="1">Uncharacterized protein</fullName>
    </submittedName>
</protein>
<gene>
    <name evidence="1" type="ORF">PACLA_8A084814</name>
</gene>
<feature type="non-terminal residue" evidence="1">
    <location>
        <position position="1"/>
    </location>
</feature>